<gene>
    <name evidence="3" type="ORF">RFI_00072</name>
</gene>
<feature type="coiled-coil region" evidence="1">
    <location>
        <begin position="286"/>
        <end position="365"/>
    </location>
</feature>
<dbReference type="EMBL" id="ASPP01000076">
    <property type="protein sequence ID" value="ETO36984.1"/>
    <property type="molecule type" value="Genomic_DNA"/>
</dbReference>
<dbReference type="AlphaFoldDB" id="X6PG32"/>
<protein>
    <submittedName>
        <fullName evidence="3">Viral A-type inclusion protein</fullName>
    </submittedName>
</protein>
<sequence length="401" mass="45842">MDDFTDEEKDISGNADYNDYKVQEDALPVQSDIERAPLSKKKKQINIYTHCAYIKQKEAGGGGEGGEYFDRLENENEKLREKLSELQWSLTDEIKANASLDAQNRPSVALAEKWKLETEAMKKLIIQKNSYNSKSDNPNDDSIENNSDNNDNNQQMENHNNPISEDSEFNVARLAPPANNSELIKHVKKQSLSAIRLFQQEVGNLRSLLGDEANQVPNTQIPNLFDDENLSNGNQHHSSFPFSFEKSGPVANNKNKATEELLSYEEAMTNDLLTIEHATAQAELEIDKWKIEAQKWKGLLDNSEEKHNQEMEKLAIQLRKEFNENFEHHLQQQIDQKLPLLQKELKDAKVLLNNTILQAQSLKQQKNCYHSTIKHCLGNIQVFICFTCLISQQIVPLCLFS</sequence>
<evidence type="ECO:0000313" key="3">
    <source>
        <dbReference type="EMBL" id="ETO36984.1"/>
    </source>
</evidence>
<evidence type="ECO:0000256" key="1">
    <source>
        <dbReference type="SAM" id="Coils"/>
    </source>
</evidence>
<feature type="compositionally biased region" description="Low complexity" evidence="2">
    <location>
        <begin position="144"/>
        <end position="163"/>
    </location>
</feature>
<reference evidence="3 4" key="1">
    <citation type="journal article" date="2013" name="Curr. Biol.">
        <title>The Genome of the Foraminiferan Reticulomyxa filosa.</title>
        <authorList>
            <person name="Glockner G."/>
            <person name="Hulsmann N."/>
            <person name="Schleicher M."/>
            <person name="Noegel A.A."/>
            <person name="Eichinger L."/>
            <person name="Gallinger C."/>
            <person name="Pawlowski J."/>
            <person name="Sierra R."/>
            <person name="Euteneuer U."/>
            <person name="Pillet L."/>
            <person name="Moustafa A."/>
            <person name="Platzer M."/>
            <person name="Groth M."/>
            <person name="Szafranski K."/>
            <person name="Schliwa M."/>
        </authorList>
    </citation>
    <scope>NUCLEOTIDE SEQUENCE [LARGE SCALE GENOMIC DNA]</scope>
</reference>
<accession>X6PG32</accession>
<feature type="region of interest" description="Disordered" evidence="2">
    <location>
        <begin position="129"/>
        <end position="164"/>
    </location>
</feature>
<comment type="caution">
    <text evidence="3">The sequence shown here is derived from an EMBL/GenBank/DDBJ whole genome shotgun (WGS) entry which is preliminary data.</text>
</comment>
<evidence type="ECO:0000256" key="2">
    <source>
        <dbReference type="SAM" id="MobiDB-lite"/>
    </source>
</evidence>
<evidence type="ECO:0000313" key="4">
    <source>
        <dbReference type="Proteomes" id="UP000023152"/>
    </source>
</evidence>
<organism evidence="3 4">
    <name type="scientific">Reticulomyxa filosa</name>
    <dbReference type="NCBI Taxonomy" id="46433"/>
    <lineage>
        <taxon>Eukaryota</taxon>
        <taxon>Sar</taxon>
        <taxon>Rhizaria</taxon>
        <taxon>Retaria</taxon>
        <taxon>Foraminifera</taxon>
        <taxon>Monothalamids</taxon>
        <taxon>Reticulomyxidae</taxon>
        <taxon>Reticulomyxa</taxon>
    </lineage>
</organism>
<name>X6PG32_RETFI</name>
<keyword evidence="4" id="KW-1185">Reference proteome</keyword>
<dbReference type="Proteomes" id="UP000023152">
    <property type="component" value="Unassembled WGS sequence"/>
</dbReference>
<proteinExistence type="predicted"/>
<keyword evidence="1" id="KW-0175">Coiled coil</keyword>